<dbReference type="InterPro" id="IPR004378">
    <property type="entry name" value="F420H2_quin_Rdtase"/>
</dbReference>
<dbReference type="InterPro" id="IPR012349">
    <property type="entry name" value="Split_barrel_FMN-bd"/>
</dbReference>
<dbReference type="Proteomes" id="UP000252008">
    <property type="component" value="Unassembled WGS sequence"/>
</dbReference>
<protein>
    <recommendedName>
        <fullName evidence="3">DUF385 domain-containing protein</fullName>
    </recommendedName>
</protein>
<gene>
    <name evidence="1" type="ORF">MPP7335_03769</name>
</gene>
<dbReference type="Pfam" id="PF04075">
    <property type="entry name" value="F420H2_quin_red"/>
    <property type="match status" value="1"/>
</dbReference>
<reference evidence="1 2" key="1">
    <citation type="submission" date="2018-05" db="EMBL/GenBank/DDBJ databases">
        <authorList>
            <consortium name="IHU Genomes"/>
        </authorList>
    </citation>
    <scope>NUCLEOTIDE SEQUENCE [LARGE SCALE GENOMIC DNA]</scope>
    <source>
        <strain evidence="1 2">P7335</strain>
    </source>
</reference>
<organism evidence="1 2">
    <name type="scientific">Mycolicibacterium parafortuitum</name>
    <name type="common">Mycobacterium parafortuitum</name>
    <dbReference type="NCBI Taxonomy" id="39692"/>
    <lineage>
        <taxon>Bacteria</taxon>
        <taxon>Bacillati</taxon>
        <taxon>Actinomycetota</taxon>
        <taxon>Actinomycetes</taxon>
        <taxon>Mycobacteriales</taxon>
        <taxon>Mycobacteriaceae</taxon>
        <taxon>Mycolicibacterium</taxon>
    </lineage>
</organism>
<keyword evidence="2" id="KW-1185">Reference proteome</keyword>
<dbReference type="EMBL" id="UEGS01000001">
    <property type="protein sequence ID" value="SRX82012.1"/>
    <property type="molecule type" value="Genomic_DNA"/>
</dbReference>
<evidence type="ECO:0008006" key="3">
    <source>
        <dbReference type="Google" id="ProtNLM"/>
    </source>
</evidence>
<dbReference type="RefSeq" id="WP_083143239.1">
    <property type="nucleotide sequence ID" value="NZ_MVID01000007.1"/>
</dbReference>
<sequence>MAKGIFNSPVVGVVNSGAARLMNAPIVGPLVRRRIVVIRYTGRRTGQVFETPVNYQRSGNRIVIRVLAPDNKTWWRNFTGDGAPLTLRNFDGADRTGHAVAQRDEQGRVTVTVTL</sequence>
<accession>A0A375YLM3</accession>
<dbReference type="GO" id="GO:0016491">
    <property type="term" value="F:oxidoreductase activity"/>
    <property type="evidence" value="ECO:0007669"/>
    <property type="project" value="InterPro"/>
</dbReference>
<evidence type="ECO:0000313" key="1">
    <source>
        <dbReference type="EMBL" id="SRX82012.1"/>
    </source>
</evidence>
<dbReference type="Gene3D" id="2.30.110.10">
    <property type="entry name" value="Electron Transport, Fmn-binding Protein, Chain A"/>
    <property type="match status" value="1"/>
</dbReference>
<name>A0A375YLM3_MYCPF</name>
<proteinExistence type="predicted"/>
<dbReference type="STRING" id="39692.BST38_10520"/>
<evidence type="ECO:0000313" key="2">
    <source>
        <dbReference type="Proteomes" id="UP000252008"/>
    </source>
</evidence>
<dbReference type="AlphaFoldDB" id="A0A375YLM3"/>